<keyword evidence="2" id="KW-1185">Reference proteome</keyword>
<reference evidence="1 2" key="1">
    <citation type="journal article" date="2015" name="Int. Biodeterior. Biodegradation">
        <title>Physiological and genetic screening methods for the isolation of methyl tert-butyl ether-degrading bacteria for bioremediation purposes.</title>
        <authorList>
            <person name="Guisado I.M."/>
            <person name="Purswani J."/>
            <person name="Gonzalez Lopez J."/>
            <person name="Pozo C."/>
        </authorList>
    </citation>
    <scope>NUCLEOTIDE SEQUENCE [LARGE SCALE GENOMIC DNA]</scope>
    <source>
        <strain evidence="1 2">SH7</strain>
    </source>
</reference>
<dbReference type="EMBL" id="LCZJ02000019">
    <property type="protein sequence ID" value="KTD86524.1"/>
    <property type="molecule type" value="Genomic_DNA"/>
</dbReference>
<evidence type="ECO:0000313" key="1">
    <source>
        <dbReference type="EMBL" id="KTD86524.1"/>
    </source>
</evidence>
<comment type="caution">
    <text evidence="1">The sequence shown here is derived from an EMBL/GenBank/DDBJ whole genome shotgun (WGS) entry which is preliminary data.</text>
</comment>
<gene>
    <name evidence="1" type="ORF">UQ64_13705</name>
</gene>
<evidence type="ECO:0000313" key="2">
    <source>
        <dbReference type="Proteomes" id="UP000054709"/>
    </source>
</evidence>
<sequence>MKRRFFIGIAIFSMGIVIAFGISTVSNILSPFKSFSLTVDNQSDVDISSIEIGLIHMDSKELFTSPIKKGQTKKFKPKLGLSGEGAIYLKYTDAKGQSTQETVCGYTEYLSGYSTVTITNEGTTVVQQCN</sequence>
<name>A0A0W1AYU3_9BACL</name>
<proteinExistence type="predicted"/>
<dbReference type="AlphaFoldDB" id="A0A0W1AYU3"/>
<organism evidence="1 2">
    <name type="scientific">Paenibacillus etheri</name>
    <dbReference type="NCBI Taxonomy" id="1306852"/>
    <lineage>
        <taxon>Bacteria</taxon>
        <taxon>Bacillati</taxon>
        <taxon>Bacillota</taxon>
        <taxon>Bacilli</taxon>
        <taxon>Bacillales</taxon>
        <taxon>Paenibacillaceae</taxon>
        <taxon>Paenibacillus</taxon>
    </lineage>
</organism>
<protein>
    <submittedName>
        <fullName evidence="1">Uncharacterized protein</fullName>
    </submittedName>
</protein>
<dbReference type="Proteomes" id="UP000054709">
    <property type="component" value="Unassembled WGS sequence"/>
</dbReference>
<accession>A0A0W1AYU3</accession>